<dbReference type="CTD" id="6757307"/>
<proteinExistence type="predicted"/>
<dbReference type="PhylomeDB" id="B3S725"/>
<name>B3S725_TRIAD</name>
<sequence length="914" mass="105342">MTTVGSLVQCSMGTKFPCANIELICPLVDDPRCSYGGKDSEGKMNAVRQWMEMTQSNVLHPNADVSSLETTLAKLADIENIITTELKSQLEVMQTVGHSLKDLGSVNHLDHTDIVNQQVNHVRDELLRLKEQLVQMESFHRFLDKENSWIVNLKEFTTRATDHIGGSYRIVGQHVQLLKELLEGHPCRCFDDVEKHAKDLVKSLDNDHYLSTVNHKLNSLRSHWQFVYTESQTATSNLSEVLKQTQLIETELNKIFKWCDQMETTYKTPITSSVERMEETNAEFLKYEGLVTTSQEMILKVLKRSPQQKKNNCYLSNQLDQLKQRWQKITAGHQDYHKASDFFLKISTLDSFLKSTKSTLDSIKLTSADTDCITSYLERCRVLKSGLADIETDIQQTLLIGSPSKIAAKEKLNVADVEVQVNKLKSYWQSLNSKIDNKIKFFETAFTIADLCSKESDELHSWLSETDKQLNERKDYAQRLDQSEEDLEWSKAIQHQIIKWQIRFNEFDQKSSVLANMAEAESLDSLRTHIQTFKKQISDINDKCVGMRVYLQEYVQFMKESKKERKNLSDEIEKLLSQLTYDIAENKLLDILDEYQNLQRVVDDLGEKTLLFVQRKGVNKVLEEDMAITDLLWQSLTDKLFLVEKKKQLSSNIDQIEDDITTVNALLSFKTLNRQYLQDISKVDYNVKNTKQLLESVPTKFADLKASIDEADKKSRDDAVKEEMARLNMLQDKWDTLDVQNRFAKFAKIIELYRKVRGDLSFFTDWLSKAEVAISIARTVNDSTRAKEIEKQIPEYKIKFATLCQEIAEIYESAAASMYSGEITSIIKQFKSVLRYFRPEEFDEAVETSISDLQMIMEVSLADQNISMISIIHYNASRRQSVKYLCVHSASRGLHIETINGTDDWRVESSKSKG</sequence>
<evidence type="ECO:0000256" key="1">
    <source>
        <dbReference type="SAM" id="Coils"/>
    </source>
</evidence>
<organism evidence="2 3">
    <name type="scientific">Trichoplax adhaerens</name>
    <name type="common">Trichoplax reptans</name>
    <dbReference type="NCBI Taxonomy" id="10228"/>
    <lineage>
        <taxon>Eukaryota</taxon>
        <taxon>Metazoa</taxon>
        <taxon>Placozoa</taxon>
        <taxon>Uniplacotomia</taxon>
        <taxon>Trichoplacea</taxon>
        <taxon>Trichoplacidae</taxon>
        <taxon>Trichoplax</taxon>
    </lineage>
</organism>
<dbReference type="GeneID" id="6757307"/>
<gene>
    <name evidence="2" type="ORF">TRIADDRAFT_60012</name>
</gene>
<dbReference type="GO" id="GO:0045202">
    <property type="term" value="C:synapse"/>
    <property type="evidence" value="ECO:0007669"/>
    <property type="project" value="GOC"/>
</dbReference>
<reference evidence="2 3" key="1">
    <citation type="journal article" date="2008" name="Nature">
        <title>The Trichoplax genome and the nature of placozoans.</title>
        <authorList>
            <person name="Srivastava M."/>
            <person name="Begovic E."/>
            <person name="Chapman J."/>
            <person name="Putnam N.H."/>
            <person name="Hellsten U."/>
            <person name="Kawashima T."/>
            <person name="Kuo A."/>
            <person name="Mitros T."/>
            <person name="Salamov A."/>
            <person name="Carpenter M.L."/>
            <person name="Signorovitch A.Y."/>
            <person name="Moreno M.A."/>
            <person name="Kamm K."/>
            <person name="Grimwood J."/>
            <person name="Schmutz J."/>
            <person name="Shapiro H."/>
            <person name="Grigoriev I.V."/>
            <person name="Buss L.W."/>
            <person name="Schierwater B."/>
            <person name="Dellaporta S.L."/>
            <person name="Rokhsar D.S."/>
        </authorList>
    </citation>
    <scope>NUCLEOTIDE SEQUENCE [LARGE SCALE GENOMIC DNA]</scope>
    <source>
        <strain evidence="2 3">Grell-BS-1999</strain>
    </source>
</reference>
<evidence type="ECO:0000313" key="2">
    <source>
        <dbReference type="EMBL" id="EDV21494.1"/>
    </source>
</evidence>
<dbReference type="HOGENOM" id="CLU_318409_0_0_1"/>
<feature type="coiled-coil region" evidence="1">
    <location>
        <begin position="639"/>
        <end position="666"/>
    </location>
</feature>
<dbReference type="GO" id="GO:0005886">
    <property type="term" value="C:plasma membrane"/>
    <property type="evidence" value="ECO:0000318"/>
    <property type="project" value="GO_Central"/>
</dbReference>
<dbReference type="EMBL" id="DS985253">
    <property type="protein sequence ID" value="EDV21494.1"/>
    <property type="molecule type" value="Genomic_DNA"/>
</dbReference>
<dbReference type="eggNOG" id="KOG4286">
    <property type="taxonomic scope" value="Eukaryota"/>
</dbReference>
<dbReference type="RefSeq" id="XP_002116094.1">
    <property type="nucleotide sequence ID" value="XM_002116058.1"/>
</dbReference>
<dbReference type="InParanoid" id="B3S725"/>
<dbReference type="OrthoDB" id="18853at2759"/>
<dbReference type="KEGG" id="tad:TRIADDRAFT_60012"/>
<accession>B3S725</accession>
<feature type="coiled-coil region" evidence="1">
    <location>
        <begin position="523"/>
        <end position="608"/>
    </location>
</feature>
<keyword evidence="1" id="KW-0175">Coiled coil</keyword>
<keyword evidence="3" id="KW-1185">Reference proteome</keyword>
<dbReference type="Gene3D" id="1.20.58.60">
    <property type="match status" value="2"/>
</dbReference>
<evidence type="ECO:0000313" key="3">
    <source>
        <dbReference type="Proteomes" id="UP000009022"/>
    </source>
</evidence>
<dbReference type="Proteomes" id="UP000009022">
    <property type="component" value="Unassembled WGS sequence"/>
</dbReference>
<dbReference type="STRING" id="10228.B3S725"/>
<dbReference type="GO" id="GO:0099536">
    <property type="term" value="P:synaptic signaling"/>
    <property type="evidence" value="ECO:0000318"/>
    <property type="project" value="GO_Central"/>
</dbReference>
<dbReference type="SUPFAM" id="SSF46966">
    <property type="entry name" value="Spectrin repeat"/>
    <property type="match status" value="3"/>
</dbReference>
<dbReference type="AlphaFoldDB" id="B3S725"/>
<protein>
    <submittedName>
        <fullName evidence="2">Uncharacterized protein</fullName>
    </submittedName>
</protein>